<dbReference type="Proteomes" id="UP000621455">
    <property type="component" value="Unassembled WGS sequence"/>
</dbReference>
<dbReference type="EMBL" id="WHJG01000003">
    <property type="protein sequence ID" value="NHZ78443.1"/>
    <property type="molecule type" value="Genomic_DNA"/>
</dbReference>
<evidence type="ECO:0008006" key="3">
    <source>
        <dbReference type="Google" id="ProtNLM"/>
    </source>
</evidence>
<organism evidence="1 2">
    <name type="scientific">Massilia frigida</name>
    <dbReference type="NCBI Taxonomy" id="2609281"/>
    <lineage>
        <taxon>Bacteria</taxon>
        <taxon>Pseudomonadati</taxon>
        <taxon>Pseudomonadota</taxon>
        <taxon>Betaproteobacteria</taxon>
        <taxon>Burkholderiales</taxon>
        <taxon>Oxalobacteraceae</taxon>
        <taxon>Telluria group</taxon>
        <taxon>Massilia</taxon>
    </lineage>
</organism>
<keyword evidence="2" id="KW-1185">Reference proteome</keyword>
<reference evidence="1 2" key="1">
    <citation type="submission" date="2019-10" db="EMBL/GenBank/DDBJ databases">
        <title>Taxonomy of Antarctic Massilia spp.: description of Massilia rubra sp. nov., Massilia aquatica sp. nov., Massilia mucilaginosa sp. nov., Massilia frigida sp. nov. isolated from streams, lakes and regoliths.</title>
        <authorList>
            <person name="Holochova P."/>
            <person name="Sedlacek I."/>
            <person name="Kralova S."/>
            <person name="Maslanova I."/>
            <person name="Busse H.-J."/>
            <person name="Stankova E."/>
            <person name="Vrbovska V."/>
            <person name="Kovarovic V."/>
            <person name="Bartak M."/>
            <person name="Svec P."/>
            <person name="Pantucek R."/>
        </authorList>
    </citation>
    <scope>NUCLEOTIDE SEQUENCE [LARGE SCALE GENOMIC DNA]</scope>
    <source>
        <strain evidence="1 2">CCM 8695</strain>
    </source>
</reference>
<evidence type="ECO:0000313" key="1">
    <source>
        <dbReference type="EMBL" id="NHZ78443.1"/>
    </source>
</evidence>
<accession>A0ABX0N8T7</accession>
<gene>
    <name evidence="1" type="ORF">F2P44_03965</name>
</gene>
<proteinExistence type="predicted"/>
<evidence type="ECO:0000313" key="2">
    <source>
        <dbReference type="Proteomes" id="UP000621455"/>
    </source>
</evidence>
<sequence>MKIRMETSKPGSIDGVNVIDLVAGLEYETVDSPRGDRLAQYHIRRGDAVEVLQVGEGVDVAAIAVAVDPIPLLRLKAKGSGK</sequence>
<protein>
    <recommendedName>
        <fullName evidence="3">RnfH family protein</fullName>
    </recommendedName>
</protein>
<comment type="caution">
    <text evidence="1">The sequence shown here is derived from an EMBL/GenBank/DDBJ whole genome shotgun (WGS) entry which is preliminary data.</text>
</comment>
<dbReference type="RefSeq" id="WP_167085242.1">
    <property type="nucleotide sequence ID" value="NZ_WHJG01000003.1"/>
</dbReference>
<name>A0ABX0N8T7_9BURK</name>